<dbReference type="Proteomes" id="UP000789405">
    <property type="component" value="Unassembled WGS sequence"/>
</dbReference>
<comment type="caution">
    <text evidence="1">The sequence shown here is derived from an EMBL/GenBank/DDBJ whole genome shotgun (WGS) entry which is preliminary data.</text>
</comment>
<dbReference type="EMBL" id="CAJVPY010002063">
    <property type="protein sequence ID" value="CAG8547129.1"/>
    <property type="molecule type" value="Genomic_DNA"/>
</dbReference>
<keyword evidence="2" id="KW-1185">Reference proteome</keyword>
<gene>
    <name evidence="1" type="ORF">DERYTH_LOCUS5086</name>
</gene>
<protein>
    <submittedName>
        <fullName evidence="1">28195_t:CDS:1</fullName>
    </submittedName>
</protein>
<name>A0A9N9FPE8_9GLOM</name>
<feature type="non-terminal residue" evidence="1">
    <location>
        <position position="48"/>
    </location>
</feature>
<reference evidence="1" key="1">
    <citation type="submission" date="2021-06" db="EMBL/GenBank/DDBJ databases">
        <authorList>
            <person name="Kallberg Y."/>
            <person name="Tangrot J."/>
            <person name="Rosling A."/>
        </authorList>
    </citation>
    <scope>NUCLEOTIDE SEQUENCE</scope>
    <source>
        <strain evidence="1">MA453B</strain>
    </source>
</reference>
<accession>A0A9N9FPE8</accession>
<dbReference type="AlphaFoldDB" id="A0A9N9FPE8"/>
<dbReference type="OrthoDB" id="2475025at2759"/>
<organism evidence="1 2">
    <name type="scientific">Dentiscutata erythropus</name>
    <dbReference type="NCBI Taxonomy" id="1348616"/>
    <lineage>
        <taxon>Eukaryota</taxon>
        <taxon>Fungi</taxon>
        <taxon>Fungi incertae sedis</taxon>
        <taxon>Mucoromycota</taxon>
        <taxon>Glomeromycotina</taxon>
        <taxon>Glomeromycetes</taxon>
        <taxon>Diversisporales</taxon>
        <taxon>Gigasporaceae</taxon>
        <taxon>Dentiscutata</taxon>
    </lineage>
</organism>
<evidence type="ECO:0000313" key="1">
    <source>
        <dbReference type="EMBL" id="CAG8547129.1"/>
    </source>
</evidence>
<evidence type="ECO:0000313" key="2">
    <source>
        <dbReference type="Proteomes" id="UP000789405"/>
    </source>
</evidence>
<proteinExistence type="predicted"/>
<sequence length="48" mass="5643">MEKLILNPKSNVKHSDDLKYDSLQFKFRTNQKEYVHIDFGNELGSVSE</sequence>